<organism evidence="1 2">
    <name type="scientific">Candidatus Nitrospira nitrosa</name>
    <dbReference type="NCBI Taxonomy" id="1742972"/>
    <lineage>
        <taxon>Bacteria</taxon>
        <taxon>Pseudomonadati</taxon>
        <taxon>Nitrospirota</taxon>
        <taxon>Nitrospiria</taxon>
        <taxon>Nitrospirales</taxon>
        <taxon>Nitrospiraceae</taxon>
        <taxon>Nitrospira</taxon>
    </lineage>
</organism>
<dbReference type="EMBL" id="CZQA01000001">
    <property type="protein sequence ID" value="CUS32106.1"/>
    <property type="molecule type" value="Genomic_DNA"/>
</dbReference>
<evidence type="ECO:0000313" key="2">
    <source>
        <dbReference type="Proteomes" id="UP000199032"/>
    </source>
</evidence>
<reference evidence="1 2" key="1">
    <citation type="submission" date="2015-10" db="EMBL/GenBank/DDBJ databases">
        <authorList>
            <person name="Gilbert D.G."/>
        </authorList>
    </citation>
    <scope>NUCLEOTIDE SEQUENCE [LARGE SCALE GENOMIC DNA]</scope>
    <source>
        <strain evidence="1">COMA1</strain>
    </source>
</reference>
<gene>
    <name evidence="1" type="ORF">COMA1_10422</name>
</gene>
<accession>A0A0S4L5X6</accession>
<name>A0A0S4L5X6_9BACT</name>
<evidence type="ECO:0000313" key="1">
    <source>
        <dbReference type="EMBL" id="CUS32106.1"/>
    </source>
</evidence>
<keyword evidence="2" id="KW-1185">Reference proteome</keyword>
<proteinExistence type="predicted"/>
<protein>
    <submittedName>
        <fullName evidence="1">Uncharacterized protein</fullName>
    </submittedName>
</protein>
<dbReference type="AlphaFoldDB" id="A0A0S4L5X6"/>
<sequence>MLYLHMESEMAMKVICSWCRGEGQDGFVGEKAPFDDPRETHSICLTHETAVRARWEARRQTTGGLSLPARLIRSPACCMS</sequence>
<dbReference type="Proteomes" id="UP000199032">
    <property type="component" value="Unassembled WGS sequence"/>
</dbReference>